<dbReference type="InterPro" id="IPR032695">
    <property type="entry name" value="Integrin_dom_sf"/>
</dbReference>
<dbReference type="InterPro" id="IPR028994">
    <property type="entry name" value="Integrin_alpha_N"/>
</dbReference>
<feature type="repeat" description="FG-GAP" evidence="15">
    <location>
        <begin position="431"/>
        <end position="492"/>
    </location>
</feature>
<dbReference type="GO" id="GO:0007160">
    <property type="term" value="P:cell-matrix adhesion"/>
    <property type="evidence" value="ECO:0007669"/>
    <property type="project" value="TreeGrafter"/>
</dbReference>
<keyword evidence="3 16" id="KW-0812">Transmembrane</keyword>
<evidence type="ECO:0000256" key="14">
    <source>
        <dbReference type="ARBA" id="ARBA00023180"/>
    </source>
</evidence>
<dbReference type="Gene3D" id="2.130.10.130">
    <property type="entry name" value="Integrin alpha, N-terminal"/>
    <property type="match status" value="1"/>
</dbReference>
<dbReference type="FunFam" id="2.60.40.1510:FF:000001">
    <property type="entry name" value="Integrin alpha V"/>
    <property type="match status" value="1"/>
</dbReference>
<keyword evidence="7" id="KW-0106">Calcium</keyword>
<evidence type="ECO:0000256" key="9">
    <source>
        <dbReference type="ARBA" id="ARBA00022989"/>
    </source>
</evidence>
<keyword evidence="14" id="KW-0325">Glycoprotein</keyword>
<dbReference type="PANTHER" id="PTHR23220">
    <property type="entry name" value="INTEGRIN ALPHA"/>
    <property type="match status" value="1"/>
</dbReference>
<dbReference type="InterPro" id="IPR048285">
    <property type="entry name" value="Integrin_alpha_Ig-like_2"/>
</dbReference>
<feature type="compositionally biased region" description="Basic and acidic residues" evidence="17">
    <location>
        <begin position="882"/>
        <end position="902"/>
    </location>
</feature>
<comment type="subcellular location">
    <subcellularLocation>
        <location evidence="1 16">Membrane</location>
        <topology evidence="1 16">Single-pass type I membrane protein</topology>
    </subcellularLocation>
</comment>
<dbReference type="Gene3D" id="1.20.5.930">
    <property type="entry name" value="Bicelle-embedded integrin alpha(iib) transmembrane segment"/>
    <property type="match status" value="1"/>
</dbReference>
<feature type="domain" description="Integrin alpha first immunoglubulin-like" evidence="18">
    <location>
        <begin position="477"/>
        <end position="629"/>
    </location>
</feature>
<dbReference type="Gene3D" id="2.60.40.1460">
    <property type="entry name" value="Integrin domains. Chain A, domain 2"/>
    <property type="match status" value="1"/>
</dbReference>
<feature type="chain" id="PRO_5028510055" evidence="16">
    <location>
        <begin position="27"/>
        <end position="1049"/>
    </location>
</feature>
<evidence type="ECO:0000313" key="22">
    <source>
        <dbReference type="RefSeq" id="XP_030077679.1"/>
    </source>
</evidence>
<dbReference type="PRINTS" id="PR01185">
    <property type="entry name" value="INTEGRINA"/>
</dbReference>
<feature type="domain" description="Integrin alpha second immunoglobulin-like" evidence="19">
    <location>
        <begin position="630"/>
        <end position="770"/>
    </location>
</feature>
<dbReference type="RefSeq" id="XP_030077679.1">
    <property type="nucleotide sequence ID" value="XM_030221819.1"/>
</dbReference>
<dbReference type="InterPro" id="IPR013517">
    <property type="entry name" value="FG-GAP"/>
</dbReference>
<evidence type="ECO:0000256" key="7">
    <source>
        <dbReference type="ARBA" id="ARBA00022837"/>
    </source>
</evidence>
<feature type="repeat" description="FG-GAP" evidence="15">
    <location>
        <begin position="28"/>
        <end position="93"/>
    </location>
</feature>
<evidence type="ECO:0000256" key="16">
    <source>
        <dbReference type="RuleBase" id="RU003762"/>
    </source>
</evidence>
<dbReference type="InterPro" id="IPR013649">
    <property type="entry name" value="Integrin_alpha_Ig-like_1"/>
</dbReference>
<dbReference type="PROSITE" id="PS51470">
    <property type="entry name" value="FG_GAP"/>
    <property type="match status" value="4"/>
</dbReference>
<evidence type="ECO:0000256" key="6">
    <source>
        <dbReference type="ARBA" id="ARBA00022737"/>
    </source>
</evidence>
<evidence type="ECO:0000256" key="1">
    <source>
        <dbReference type="ARBA" id="ARBA00004479"/>
    </source>
</evidence>
<feature type="repeat" description="FG-GAP" evidence="15">
    <location>
        <begin position="370"/>
        <end position="428"/>
    </location>
</feature>
<dbReference type="FunCoup" id="A0A6P7ZVG5">
    <property type="interactions" value="754"/>
</dbReference>
<keyword evidence="11 16" id="KW-0472">Membrane</keyword>
<dbReference type="GO" id="GO:0005178">
    <property type="term" value="F:integrin binding"/>
    <property type="evidence" value="ECO:0007669"/>
    <property type="project" value="TreeGrafter"/>
</dbReference>
<accession>A0A6P7ZVG5</accession>
<gene>
    <name evidence="22" type="primary">ITGA2B</name>
</gene>
<feature type="domain" description="Integrin alpha third immunoglobulin-like" evidence="20">
    <location>
        <begin position="776"/>
        <end position="993"/>
    </location>
</feature>
<evidence type="ECO:0000256" key="10">
    <source>
        <dbReference type="ARBA" id="ARBA00023037"/>
    </source>
</evidence>
<dbReference type="InterPro" id="IPR013519">
    <property type="entry name" value="Int_alpha_beta-p"/>
</dbReference>
<evidence type="ECO:0000259" key="20">
    <source>
        <dbReference type="Pfam" id="PF20806"/>
    </source>
</evidence>
<dbReference type="Pfam" id="PF20805">
    <property type="entry name" value="Integrin_A_Ig_2"/>
    <property type="match status" value="1"/>
</dbReference>
<dbReference type="KEGG" id="muo:115482204"/>
<protein>
    <submittedName>
        <fullName evidence="22">Integrin alpha-IIb isoform X1</fullName>
    </submittedName>
</protein>
<dbReference type="GeneID" id="115482204"/>
<evidence type="ECO:0000256" key="13">
    <source>
        <dbReference type="ARBA" id="ARBA00023170"/>
    </source>
</evidence>
<feature type="region of interest" description="Disordered" evidence="17">
    <location>
        <begin position="876"/>
        <end position="902"/>
    </location>
</feature>
<dbReference type="InterPro" id="IPR018184">
    <property type="entry name" value="Integrin_alpha_C_CS"/>
</dbReference>
<evidence type="ECO:0000256" key="15">
    <source>
        <dbReference type="PROSITE-ProRule" id="PRU00803"/>
    </source>
</evidence>
<dbReference type="GO" id="GO:0098609">
    <property type="term" value="P:cell-cell adhesion"/>
    <property type="evidence" value="ECO:0007669"/>
    <property type="project" value="TreeGrafter"/>
</dbReference>
<evidence type="ECO:0000313" key="21">
    <source>
        <dbReference type="Proteomes" id="UP000515156"/>
    </source>
</evidence>
<keyword evidence="12" id="KW-1015">Disulfide bond</keyword>
<evidence type="ECO:0000259" key="18">
    <source>
        <dbReference type="Pfam" id="PF08441"/>
    </source>
</evidence>
<dbReference type="Proteomes" id="UP000515156">
    <property type="component" value="Chromosome 12"/>
</dbReference>
<keyword evidence="4" id="KW-0479">Metal-binding</keyword>
<proteinExistence type="inferred from homology"/>
<keyword evidence="9 16" id="KW-1133">Transmembrane helix</keyword>
<evidence type="ECO:0000256" key="3">
    <source>
        <dbReference type="ARBA" id="ARBA00022692"/>
    </source>
</evidence>
<evidence type="ECO:0000256" key="5">
    <source>
        <dbReference type="ARBA" id="ARBA00022729"/>
    </source>
</evidence>
<evidence type="ECO:0000256" key="4">
    <source>
        <dbReference type="ARBA" id="ARBA00022723"/>
    </source>
</evidence>
<keyword evidence="5 16" id="KW-0732">Signal</keyword>
<keyword evidence="21" id="KW-1185">Reference proteome</keyword>
<organism evidence="21 22">
    <name type="scientific">Microcaecilia unicolor</name>
    <dbReference type="NCBI Taxonomy" id="1415580"/>
    <lineage>
        <taxon>Eukaryota</taxon>
        <taxon>Metazoa</taxon>
        <taxon>Chordata</taxon>
        <taxon>Craniata</taxon>
        <taxon>Vertebrata</taxon>
        <taxon>Euteleostomi</taxon>
        <taxon>Amphibia</taxon>
        <taxon>Gymnophiona</taxon>
        <taxon>Siphonopidae</taxon>
        <taxon>Microcaecilia</taxon>
    </lineage>
</organism>
<evidence type="ECO:0000259" key="19">
    <source>
        <dbReference type="Pfam" id="PF20805"/>
    </source>
</evidence>
<dbReference type="GO" id="GO:0007229">
    <property type="term" value="P:integrin-mediated signaling pathway"/>
    <property type="evidence" value="ECO:0007669"/>
    <property type="project" value="UniProtKB-KW"/>
</dbReference>
<dbReference type="Gene3D" id="2.60.40.1530">
    <property type="entry name" value="ntegrin, alpha v. Chain A, domain 4"/>
    <property type="match status" value="1"/>
</dbReference>
<dbReference type="SMART" id="SM00191">
    <property type="entry name" value="Int_alpha"/>
    <property type="match status" value="5"/>
</dbReference>
<dbReference type="Gene3D" id="2.60.40.1510">
    <property type="entry name" value="ntegrin, alpha v. Chain A, domain 3"/>
    <property type="match status" value="1"/>
</dbReference>
<name>A0A6P7ZVG5_9AMPH</name>
<dbReference type="GO" id="GO:0008305">
    <property type="term" value="C:integrin complex"/>
    <property type="evidence" value="ECO:0007669"/>
    <property type="project" value="InterPro"/>
</dbReference>
<feature type="repeat" description="FG-GAP" evidence="15">
    <location>
        <begin position="302"/>
        <end position="368"/>
    </location>
</feature>
<evidence type="ECO:0000256" key="17">
    <source>
        <dbReference type="SAM" id="MobiDB-lite"/>
    </source>
</evidence>
<dbReference type="PANTHER" id="PTHR23220:SF73">
    <property type="entry name" value="INTEGRIN ALPHA-IIB"/>
    <property type="match status" value="1"/>
</dbReference>
<evidence type="ECO:0000256" key="12">
    <source>
        <dbReference type="ARBA" id="ARBA00023157"/>
    </source>
</evidence>
<comment type="similarity">
    <text evidence="2 16">Belongs to the integrin alpha chain family.</text>
</comment>
<dbReference type="GO" id="GO:0033627">
    <property type="term" value="P:cell adhesion mediated by integrin"/>
    <property type="evidence" value="ECO:0007669"/>
    <property type="project" value="TreeGrafter"/>
</dbReference>
<dbReference type="SUPFAM" id="SSF69179">
    <property type="entry name" value="Integrin domains"/>
    <property type="match status" value="3"/>
</dbReference>
<keyword evidence="10 16" id="KW-0401">Integrin</keyword>
<evidence type="ECO:0000256" key="2">
    <source>
        <dbReference type="ARBA" id="ARBA00008054"/>
    </source>
</evidence>
<dbReference type="FunFam" id="2.60.40.1460:FF:000001">
    <property type="entry name" value="Integrin, alpha V"/>
    <property type="match status" value="1"/>
</dbReference>
<dbReference type="PROSITE" id="PS00242">
    <property type="entry name" value="INTEGRIN_ALPHA"/>
    <property type="match status" value="1"/>
</dbReference>
<evidence type="ECO:0000256" key="8">
    <source>
        <dbReference type="ARBA" id="ARBA00022889"/>
    </source>
</evidence>
<dbReference type="InterPro" id="IPR000413">
    <property type="entry name" value="Integrin_alpha"/>
</dbReference>
<reference evidence="22" key="1">
    <citation type="submission" date="2025-08" db="UniProtKB">
        <authorList>
            <consortium name="RefSeq"/>
        </authorList>
    </citation>
    <scope>IDENTIFICATION</scope>
</reference>
<dbReference type="Pfam" id="PF20806">
    <property type="entry name" value="Integrin_A_Ig_3"/>
    <property type="match status" value="1"/>
</dbReference>
<keyword evidence="6" id="KW-0677">Repeat</keyword>
<keyword evidence="8 16" id="KW-0130">Cell adhesion</keyword>
<dbReference type="AlphaFoldDB" id="A0A6P7ZVG5"/>
<dbReference type="GO" id="GO:0009897">
    <property type="term" value="C:external side of plasma membrane"/>
    <property type="evidence" value="ECO:0007669"/>
    <property type="project" value="TreeGrafter"/>
</dbReference>
<dbReference type="SUPFAM" id="SSF69318">
    <property type="entry name" value="Integrin alpha N-terminal domain"/>
    <property type="match status" value="1"/>
</dbReference>
<dbReference type="Pfam" id="PF01839">
    <property type="entry name" value="FG-GAP"/>
    <property type="match status" value="2"/>
</dbReference>
<dbReference type="FunFam" id="1.20.5.930:FF:000001">
    <property type="entry name" value="Integrin subunit alpha V"/>
    <property type="match status" value="1"/>
</dbReference>
<keyword evidence="13 16" id="KW-0675">Receptor</keyword>
<feature type="transmembrane region" description="Helical" evidence="16">
    <location>
        <begin position="1005"/>
        <end position="1026"/>
    </location>
</feature>
<dbReference type="OrthoDB" id="5317514at2759"/>
<sequence length="1049" mass="116776">MAYNLSPLSSLASWCWWLSILQSALALNLDEKNPKVFAGPPGSHFGYSLDFYKYMNGSVSILVGAPRTNTSQPEVIEGGAVYMCPWQFEQNHCSIIEFDQTGDQVLKGVTSTMKTFKSHQWLGATVRVWKNGIMACAPLQHWNVIDGNGESGITPVGTCYITINNLKEFVEYSPCRDSKSEEVYKSNPYDDKRFCEAGFSLDITQGEKILIGAPGGYYFTGLFALPSLTSVVHNYDPHKPLEQAAGKMPNDNNKDDYDNSYQGFSVAFGKFTGDASVDFAVGIPNYNGTLGAVEILNENDINKCVHRFLGEQVASYYGYTVAITDINGDGRDDVLVGAPLFMERRSNGKLYEVGRVYLHLQKKASPLTFSSQLLTGTDLYGRFGSAIAPLGDMDQDGYQDVAIGAPFAGKDERGHVYIYGGQSSGLTVKATQVLESPFPAHSAFGFSLKGTTDVDENGYPDLLVGAFEAGKVALYKTKPVILAKTQLSFTPDVLNPEVKSCKMPNVATLLSCFTIRVCVSVSGKSIPETVALNAEVQLDRLKQRFTRRTFFLDSHQPSRMVSLRLTRNAKADCHNFTAFLRDESEFKDKLSPIVISLNCTLVTSSSSEAIQPILHGQTFIQEQTRILLDCGEDNVCIPDLRLSAKKIKDPLLIGDDNIIQILFNASNEGEGAYETELYVHLPTEAHFVQTVWDMESFEKIICLPRKENLTHVVVCELGNPMKKGQNIRAGLQVSVSNLEEVDSNVTFTLQIKSKNSQNPNSAIELLQIPVAAMAKVDLRGGSVPAVIILPVADWEQKEGSKKPEDNGEMVMHIYELHNRGPGTVTDVDLLLTFPDRFQDDYFLYLLQIEADAGIHCPNNTELNPLGLEIQHITVPPTNRSSQVDRKREKREAEHPELEQAEAEKSPFLKEPVHLNCSTVLCTEVTCYLETLEKNQRVTVRIHSILWMQSFLKRPLEQFIIQSRVSYRVNRMPYLIEPEILPNGTATADMQVLWVSLGGEKEIPTWWLIVGVLAGLLLLAIFMFVMWKLGFFRRTRPPQEDQEDLTSEGD</sequence>
<evidence type="ECO:0000256" key="11">
    <source>
        <dbReference type="ARBA" id="ARBA00023136"/>
    </source>
</evidence>
<dbReference type="GO" id="GO:0046872">
    <property type="term" value="F:metal ion binding"/>
    <property type="evidence" value="ECO:0007669"/>
    <property type="project" value="UniProtKB-KW"/>
</dbReference>
<dbReference type="GO" id="GO:0001525">
    <property type="term" value="P:angiogenesis"/>
    <property type="evidence" value="ECO:0007669"/>
    <property type="project" value="TreeGrafter"/>
</dbReference>
<dbReference type="Pfam" id="PF08441">
    <property type="entry name" value="Integrin_A_Ig_1"/>
    <property type="match status" value="1"/>
</dbReference>
<dbReference type="CTD" id="3674"/>
<feature type="signal peptide" evidence="16">
    <location>
        <begin position="1"/>
        <end position="26"/>
    </location>
</feature>
<dbReference type="InParanoid" id="A0A6P7ZVG5"/>
<dbReference type="InterPro" id="IPR048286">
    <property type="entry name" value="Integrin_alpha_Ig-like_3"/>
</dbReference>